<dbReference type="Proteomes" id="UP001358324">
    <property type="component" value="Unassembled WGS sequence"/>
</dbReference>
<comment type="caution">
    <text evidence="2">The sequence shown here is derived from an EMBL/GenBank/DDBJ whole genome shotgun (WGS) entry which is preliminary data.</text>
</comment>
<dbReference type="EMBL" id="JAZHBM010000001">
    <property type="protein sequence ID" value="MEF3080658.1"/>
    <property type="molecule type" value="Genomic_DNA"/>
</dbReference>
<proteinExistence type="predicted"/>
<name>A0ABU7W9W8_9GAMM</name>
<organism evidence="2 3">
    <name type="scientific">Luteimonas flava</name>
    <dbReference type="NCBI Taxonomy" id="3115822"/>
    <lineage>
        <taxon>Bacteria</taxon>
        <taxon>Pseudomonadati</taxon>
        <taxon>Pseudomonadota</taxon>
        <taxon>Gammaproteobacteria</taxon>
        <taxon>Lysobacterales</taxon>
        <taxon>Lysobacteraceae</taxon>
        <taxon>Luteimonas</taxon>
    </lineage>
</organism>
<evidence type="ECO:0000313" key="2">
    <source>
        <dbReference type="EMBL" id="MEF3080658.1"/>
    </source>
</evidence>
<sequence length="370" mass="39002">MARSGAHAGSYVRYRHSRQGCDMRPTITLLLAALLPFTSAAAADTSDCPASLQLPELSCVATPQGWFHAENLATARQIAEDANLAASSFEAYFGRPAPRGAVFAGGQGRAIPDDLGQAFTAAGAAWQLPWLDAPGRRAVQRSALERQLRASMPGMDEAQLQARIDAALSSATAPPDSAADRSTLRHEIGHMLLIRAFWGAPATDTSRGPGHYGGPGPDWLDELAAVLLESQVMADNRRAKLHSAEAAAHLQPLATFFDKPHPMAARMSELASRGPGAHVISGAEAQRLTGDAGWFYVQARGVADFVLDTSSDPAVFGHMAAFLANGGDMEGWLAAHGSQSGLPASIPELDAAWTQWLAARAQSPATTRVP</sequence>
<evidence type="ECO:0000256" key="1">
    <source>
        <dbReference type="SAM" id="SignalP"/>
    </source>
</evidence>
<gene>
    <name evidence="2" type="ORF">V3391_00305</name>
</gene>
<reference evidence="2 3" key="1">
    <citation type="submission" date="2024-01" db="EMBL/GenBank/DDBJ databases">
        <title>Novel species of the genus Luteimonas isolated from rivers.</title>
        <authorList>
            <person name="Lu H."/>
        </authorList>
    </citation>
    <scope>NUCLEOTIDE SEQUENCE [LARGE SCALE GENOMIC DNA]</scope>
    <source>
        <strain evidence="2 3">SMYT11W</strain>
    </source>
</reference>
<protein>
    <recommendedName>
        <fullName evidence="4">Peptidase MA-like domain-containing protein</fullName>
    </recommendedName>
</protein>
<keyword evidence="3" id="KW-1185">Reference proteome</keyword>
<keyword evidence="1" id="KW-0732">Signal</keyword>
<feature type="chain" id="PRO_5046591454" description="Peptidase MA-like domain-containing protein" evidence="1">
    <location>
        <begin position="43"/>
        <end position="370"/>
    </location>
</feature>
<accession>A0ABU7W9W8</accession>
<evidence type="ECO:0008006" key="4">
    <source>
        <dbReference type="Google" id="ProtNLM"/>
    </source>
</evidence>
<evidence type="ECO:0000313" key="3">
    <source>
        <dbReference type="Proteomes" id="UP001358324"/>
    </source>
</evidence>
<feature type="signal peptide" evidence="1">
    <location>
        <begin position="1"/>
        <end position="42"/>
    </location>
</feature>